<evidence type="ECO:0000313" key="1">
    <source>
        <dbReference type="EMBL" id="VDM99727.1"/>
    </source>
</evidence>
<accession>A0A0N5CSW7</accession>
<proteinExistence type="predicted"/>
<sequence>MKRLESSREVSKLSREDASTQVAMWRSLVAIFRLKLKLLEDQNKNELQKRR</sequence>
<name>A0A0N5CSW7_THECL</name>
<dbReference type="OrthoDB" id="10573411at2759"/>
<evidence type="ECO:0000313" key="3">
    <source>
        <dbReference type="WBParaSite" id="TCLT_0000332401-mRNA-1"/>
    </source>
</evidence>
<dbReference type="WBParaSite" id="TCLT_0000332401-mRNA-1">
    <property type="protein sequence ID" value="TCLT_0000332401-mRNA-1"/>
    <property type="gene ID" value="TCLT_0000332401"/>
</dbReference>
<organism evidence="3">
    <name type="scientific">Thelazia callipaeda</name>
    <name type="common">Oriental eyeworm</name>
    <name type="synonym">Parasitic nematode</name>
    <dbReference type="NCBI Taxonomy" id="103827"/>
    <lineage>
        <taxon>Eukaryota</taxon>
        <taxon>Metazoa</taxon>
        <taxon>Ecdysozoa</taxon>
        <taxon>Nematoda</taxon>
        <taxon>Chromadorea</taxon>
        <taxon>Rhabditida</taxon>
        <taxon>Spirurina</taxon>
        <taxon>Spiruromorpha</taxon>
        <taxon>Thelazioidea</taxon>
        <taxon>Thelaziidae</taxon>
        <taxon>Thelazia</taxon>
    </lineage>
</organism>
<dbReference type="Proteomes" id="UP000276776">
    <property type="component" value="Unassembled WGS sequence"/>
</dbReference>
<protein>
    <submittedName>
        <fullName evidence="1 3">Uncharacterized protein</fullName>
    </submittedName>
</protein>
<reference evidence="1 2" key="2">
    <citation type="submission" date="2018-11" db="EMBL/GenBank/DDBJ databases">
        <authorList>
            <consortium name="Pathogen Informatics"/>
        </authorList>
    </citation>
    <scope>NUCLEOTIDE SEQUENCE [LARGE SCALE GENOMIC DNA]</scope>
</reference>
<dbReference type="AlphaFoldDB" id="A0A0N5CSW7"/>
<dbReference type="EMBL" id="UYYF01001284">
    <property type="protein sequence ID" value="VDM99727.1"/>
    <property type="molecule type" value="Genomic_DNA"/>
</dbReference>
<evidence type="ECO:0000313" key="2">
    <source>
        <dbReference type="Proteomes" id="UP000276776"/>
    </source>
</evidence>
<keyword evidence="2" id="KW-1185">Reference proteome</keyword>
<reference evidence="3" key="1">
    <citation type="submission" date="2017-02" db="UniProtKB">
        <authorList>
            <consortium name="WormBaseParasite"/>
        </authorList>
    </citation>
    <scope>IDENTIFICATION</scope>
</reference>
<gene>
    <name evidence="1" type="ORF">TCLT_LOCUS3318</name>
</gene>